<gene>
    <name evidence="2" type="ORF">C1SCF055_LOCUS33677</name>
</gene>
<feature type="non-terminal residue" evidence="2">
    <location>
        <position position="362"/>
    </location>
</feature>
<name>A0A9P1GEZ6_9DINO</name>
<feature type="transmembrane region" description="Helical" evidence="1">
    <location>
        <begin position="288"/>
        <end position="307"/>
    </location>
</feature>
<keyword evidence="1" id="KW-1133">Transmembrane helix</keyword>
<dbReference type="EMBL" id="CAMXCT010004224">
    <property type="protein sequence ID" value="CAI4008217.1"/>
    <property type="molecule type" value="Genomic_DNA"/>
</dbReference>
<dbReference type="AlphaFoldDB" id="A0A9P1GEZ6"/>
<keyword evidence="4" id="KW-1185">Reference proteome</keyword>
<keyword evidence="1" id="KW-0812">Transmembrane</keyword>
<dbReference type="Proteomes" id="UP001152797">
    <property type="component" value="Unassembled WGS sequence"/>
</dbReference>
<evidence type="ECO:0000313" key="3">
    <source>
        <dbReference type="EMBL" id="CAL1161592.1"/>
    </source>
</evidence>
<dbReference type="EMBL" id="CAMXCT020004224">
    <property type="protein sequence ID" value="CAL1161592.1"/>
    <property type="molecule type" value="Genomic_DNA"/>
</dbReference>
<reference evidence="2" key="1">
    <citation type="submission" date="2022-10" db="EMBL/GenBank/DDBJ databases">
        <authorList>
            <person name="Chen Y."/>
            <person name="Dougan E. K."/>
            <person name="Chan C."/>
            <person name="Rhodes N."/>
            <person name="Thang M."/>
        </authorList>
    </citation>
    <scope>NUCLEOTIDE SEQUENCE</scope>
</reference>
<sequence length="362" mass="40756">MEHHQPQVLSSRLFHLRPWRDFDVRREVAREVAGGNDAEIQRNWKPEPIEFDQMYFGPGDRAAFGLPDGGNEDISLTELTLGSYRYFRAHDGFVALNLTKGITETLQKTVHNRNVPRLSRYRDAEVVNNREPFSSEIEPTVPPGFMENYRIAPVFLEWAPCTTRYRISAGCLNQNQVVGWAVATSRSLCTNLRMVSCREQDPLLDPLYHCTDAPVRGQVFKGSIQGLCGRTVPPPTSEVIDELSALLLLDGWPENRLPNVTHGWYDVWPEECINNTEKCESQWNSIEMLGLICVGLTILLALLPWILDCRTDAKIRTAMAFQDDGLGRRSGPGEFGGRDQDQEQEGCGFFTASACCGETSET</sequence>
<proteinExistence type="predicted"/>
<evidence type="ECO:0000313" key="4">
    <source>
        <dbReference type="Proteomes" id="UP001152797"/>
    </source>
</evidence>
<dbReference type="EMBL" id="CAMXCT030004224">
    <property type="protein sequence ID" value="CAL4795529.1"/>
    <property type="molecule type" value="Genomic_DNA"/>
</dbReference>
<organism evidence="2">
    <name type="scientific">Cladocopium goreaui</name>
    <dbReference type="NCBI Taxonomy" id="2562237"/>
    <lineage>
        <taxon>Eukaryota</taxon>
        <taxon>Sar</taxon>
        <taxon>Alveolata</taxon>
        <taxon>Dinophyceae</taxon>
        <taxon>Suessiales</taxon>
        <taxon>Symbiodiniaceae</taxon>
        <taxon>Cladocopium</taxon>
    </lineage>
</organism>
<accession>A0A9P1GEZ6</accession>
<comment type="caution">
    <text evidence="2">The sequence shown here is derived from an EMBL/GenBank/DDBJ whole genome shotgun (WGS) entry which is preliminary data.</text>
</comment>
<keyword evidence="1" id="KW-0472">Membrane</keyword>
<evidence type="ECO:0000256" key="1">
    <source>
        <dbReference type="SAM" id="Phobius"/>
    </source>
</evidence>
<protein>
    <submittedName>
        <fullName evidence="2">Uncharacterized protein</fullName>
    </submittedName>
</protein>
<evidence type="ECO:0000313" key="2">
    <source>
        <dbReference type="EMBL" id="CAI4008217.1"/>
    </source>
</evidence>
<reference evidence="3" key="2">
    <citation type="submission" date="2024-04" db="EMBL/GenBank/DDBJ databases">
        <authorList>
            <person name="Chen Y."/>
            <person name="Shah S."/>
            <person name="Dougan E. K."/>
            <person name="Thang M."/>
            <person name="Chan C."/>
        </authorList>
    </citation>
    <scope>NUCLEOTIDE SEQUENCE [LARGE SCALE GENOMIC DNA]</scope>
</reference>
<dbReference type="OrthoDB" id="410131at2759"/>